<accession>A0A1E7FFF0</accession>
<evidence type="ECO:0000313" key="1">
    <source>
        <dbReference type="EMBL" id="OEU16867.1"/>
    </source>
</evidence>
<dbReference type="Proteomes" id="UP000095751">
    <property type="component" value="Unassembled WGS sequence"/>
</dbReference>
<dbReference type="OrthoDB" id="55084at2759"/>
<dbReference type="KEGG" id="fcy:FRACYDRAFT_239461"/>
<organism evidence="1 2">
    <name type="scientific">Fragilariopsis cylindrus CCMP1102</name>
    <dbReference type="NCBI Taxonomy" id="635003"/>
    <lineage>
        <taxon>Eukaryota</taxon>
        <taxon>Sar</taxon>
        <taxon>Stramenopiles</taxon>
        <taxon>Ochrophyta</taxon>
        <taxon>Bacillariophyta</taxon>
        <taxon>Bacillariophyceae</taxon>
        <taxon>Bacillariophycidae</taxon>
        <taxon>Bacillariales</taxon>
        <taxon>Bacillariaceae</taxon>
        <taxon>Fragilariopsis</taxon>
    </lineage>
</organism>
<name>A0A1E7FFF0_9STRA</name>
<protein>
    <submittedName>
        <fullName evidence="1">Uncharacterized protein</fullName>
    </submittedName>
</protein>
<dbReference type="AlphaFoldDB" id="A0A1E7FFF0"/>
<dbReference type="InterPro" id="IPR036770">
    <property type="entry name" value="Ankyrin_rpt-contain_sf"/>
</dbReference>
<sequence>MFAVFNGEVEVVLNWLRAPSCDDGDDDQKIEGHKYFALLLLQKFNPNVDSIDDIGGTPLLHACKGANNNYDQHYSDAVLLLEWGANKNTRVVEGNDAIGYARRLNNKKLLNMLENPFGGRRCELFGLQSRSDLNGRMCFVGKYLNSIGRYIVRIGEERGNNEYSKVKSSNLKRCDRTTDNPGDDDIEFLGPDPVTNNYNWKFHPREE</sequence>
<dbReference type="Gene3D" id="1.25.40.20">
    <property type="entry name" value="Ankyrin repeat-containing domain"/>
    <property type="match status" value="1"/>
</dbReference>
<gene>
    <name evidence="1" type="ORF">FRACYDRAFT_239461</name>
</gene>
<dbReference type="SUPFAM" id="SSF48403">
    <property type="entry name" value="Ankyrin repeat"/>
    <property type="match status" value="1"/>
</dbReference>
<reference evidence="1 2" key="1">
    <citation type="submission" date="2016-09" db="EMBL/GenBank/DDBJ databases">
        <title>Extensive genetic diversity and differential bi-allelic expression allows diatom success in the polar Southern Ocean.</title>
        <authorList>
            <consortium name="DOE Joint Genome Institute"/>
            <person name="Mock T."/>
            <person name="Otillar R.P."/>
            <person name="Strauss J."/>
            <person name="Dupont C."/>
            <person name="Frickenhaus S."/>
            <person name="Maumus F."/>
            <person name="Mcmullan M."/>
            <person name="Sanges R."/>
            <person name="Schmutz J."/>
            <person name="Toseland A."/>
            <person name="Valas R."/>
            <person name="Veluchamy A."/>
            <person name="Ward B.J."/>
            <person name="Allen A."/>
            <person name="Barry K."/>
            <person name="Falciatore A."/>
            <person name="Ferrante M."/>
            <person name="Fortunato A.E."/>
            <person name="Gloeckner G."/>
            <person name="Gruber A."/>
            <person name="Hipkin R."/>
            <person name="Janech M."/>
            <person name="Kroth P."/>
            <person name="Leese F."/>
            <person name="Lindquist E."/>
            <person name="Lyon B.R."/>
            <person name="Martin J."/>
            <person name="Mayer C."/>
            <person name="Parker M."/>
            <person name="Quesneville H."/>
            <person name="Raymond J."/>
            <person name="Uhlig C."/>
            <person name="Valentin K.U."/>
            <person name="Worden A.Z."/>
            <person name="Armbrust E.V."/>
            <person name="Bowler C."/>
            <person name="Green B."/>
            <person name="Moulton V."/>
            <person name="Van Oosterhout C."/>
            <person name="Grigoriev I."/>
        </authorList>
    </citation>
    <scope>NUCLEOTIDE SEQUENCE [LARGE SCALE GENOMIC DNA]</scope>
    <source>
        <strain evidence="1 2">CCMP1102</strain>
    </source>
</reference>
<proteinExistence type="predicted"/>
<dbReference type="InParanoid" id="A0A1E7FFF0"/>
<dbReference type="EMBL" id="KV784358">
    <property type="protein sequence ID" value="OEU16867.1"/>
    <property type="molecule type" value="Genomic_DNA"/>
</dbReference>
<keyword evidence="2" id="KW-1185">Reference proteome</keyword>
<evidence type="ECO:0000313" key="2">
    <source>
        <dbReference type="Proteomes" id="UP000095751"/>
    </source>
</evidence>